<dbReference type="Pfam" id="PF02230">
    <property type="entry name" value="Abhydrolase_2"/>
    <property type="match status" value="1"/>
</dbReference>
<dbReference type="RefSeq" id="WP_070744098.1">
    <property type="nucleotide sequence ID" value="NZ_MDZA01000221.1"/>
</dbReference>
<reference evidence="4 5" key="1">
    <citation type="submission" date="2016-08" db="EMBL/GenBank/DDBJ databases">
        <title>Hymenobacter coccineus sp. nov., Hymenobacter lapidarius sp. nov. and Hymenobacter glacialis sp. nov., isolated from Antarctic soil.</title>
        <authorList>
            <person name="Sedlacek I."/>
            <person name="Kralova S."/>
            <person name="Kyrova K."/>
            <person name="Maslanova I."/>
            <person name="Stankova E."/>
            <person name="Vrbovska V."/>
            <person name="Nemec M."/>
            <person name="Bartak M."/>
            <person name="Svec P."/>
            <person name="Busse H.-J."/>
            <person name="Pantucek R."/>
        </authorList>
    </citation>
    <scope>NUCLEOTIDE SEQUENCE [LARGE SCALE GENOMIC DNA]</scope>
    <source>
        <strain evidence="4 5">CCM 8649</strain>
    </source>
</reference>
<dbReference type="PANTHER" id="PTHR10655:SF17">
    <property type="entry name" value="LYSOPHOSPHOLIPASE-LIKE PROTEIN 1"/>
    <property type="match status" value="1"/>
</dbReference>
<keyword evidence="5" id="KW-1185">Reference proteome</keyword>
<accession>A0A1G1TGE8</accession>
<protein>
    <submittedName>
        <fullName evidence="4">Phospholipase</fullName>
    </submittedName>
</protein>
<comment type="caution">
    <text evidence="4">The sequence shown here is derived from an EMBL/GenBank/DDBJ whole genome shotgun (WGS) entry which is preliminary data.</text>
</comment>
<dbReference type="Proteomes" id="UP000177506">
    <property type="component" value="Unassembled WGS sequence"/>
</dbReference>
<dbReference type="SUPFAM" id="SSF53474">
    <property type="entry name" value="alpha/beta-Hydrolases"/>
    <property type="match status" value="1"/>
</dbReference>
<feature type="domain" description="Phospholipase/carboxylesterase/thioesterase" evidence="3">
    <location>
        <begin position="15"/>
        <end position="200"/>
    </location>
</feature>
<evidence type="ECO:0000313" key="4">
    <source>
        <dbReference type="EMBL" id="OGX89952.1"/>
    </source>
</evidence>
<organism evidence="4 5">
    <name type="scientific">Hymenobacter coccineus</name>
    <dbReference type="NCBI Taxonomy" id="1908235"/>
    <lineage>
        <taxon>Bacteria</taxon>
        <taxon>Pseudomonadati</taxon>
        <taxon>Bacteroidota</taxon>
        <taxon>Cytophagia</taxon>
        <taxon>Cytophagales</taxon>
        <taxon>Hymenobacteraceae</taxon>
        <taxon>Hymenobacter</taxon>
    </lineage>
</organism>
<dbReference type="InterPro" id="IPR003140">
    <property type="entry name" value="PLipase/COase/thioEstase"/>
</dbReference>
<evidence type="ECO:0000259" key="3">
    <source>
        <dbReference type="Pfam" id="PF02230"/>
    </source>
</evidence>
<dbReference type="EMBL" id="MDZA01000221">
    <property type="protein sequence ID" value="OGX89952.1"/>
    <property type="molecule type" value="Genomic_DNA"/>
</dbReference>
<dbReference type="OrthoDB" id="9801763at2"/>
<evidence type="ECO:0000256" key="1">
    <source>
        <dbReference type="ARBA" id="ARBA00006499"/>
    </source>
</evidence>
<evidence type="ECO:0000313" key="5">
    <source>
        <dbReference type="Proteomes" id="UP000177506"/>
    </source>
</evidence>
<dbReference type="AlphaFoldDB" id="A0A1G1TGE8"/>
<comment type="similarity">
    <text evidence="1">Belongs to the AB hydrolase superfamily. AB hydrolase 2 family.</text>
</comment>
<dbReference type="InterPro" id="IPR029058">
    <property type="entry name" value="AB_hydrolase_fold"/>
</dbReference>
<gene>
    <name evidence="4" type="ORF">BEN49_07945</name>
</gene>
<keyword evidence="2" id="KW-0378">Hydrolase</keyword>
<proteinExistence type="inferred from homology"/>
<dbReference type="GO" id="GO:0016787">
    <property type="term" value="F:hydrolase activity"/>
    <property type="evidence" value="ECO:0007669"/>
    <property type="project" value="UniProtKB-KW"/>
</dbReference>
<evidence type="ECO:0000256" key="2">
    <source>
        <dbReference type="ARBA" id="ARBA00022801"/>
    </source>
</evidence>
<dbReference type="InterPro" id="IPR050565">
    <property type="entry name" value="LYPA1-2/EST-like"/>
</dbReference>
<sequence>MHQEPFRTAGQPLATATRALIMLHGRGASAADILSLATHLHVPGFALLAPQATQGTWYPHSFLAPPAQNEPGLSDALAAVGRAVAAAEGAGLAPENIYFLGFSQGACLTLEYVARHAARYGGVVAFTGGLIGDQVQAENYAGDFAGTPVFIGTSDPDFHVPVERVRASTALLGRLGAQVTEKIYPNLGHTISQAEIDLANQLIFAQPLA</sequence>
<dbReference type="Gene3D" id="3.40.50.1820">
    <property type="entry name" value="alpha/beta hydrolase"/>
    <property type="match status" value="1"/>
</dbReference>
<name>A0A1G1TGE8_9BACT</name>
<dbReference type="PANTHER" id="PTHR10655">
    <property type="entry name" value="LYSOPHOSPHOLIPASE-RELATED"/>
    <property type="match status" value="1"/>
</dbReference>